<dbReference type="PANTHER" id="PTHR32552">
    <property type="entry name" value="FERRICHROME IRON RECEPTOR-RELATED"/>
    <property type="match status" value="1"/>
</dbReference>
<keyword evidence="7" id="KW-0408">Iron</keyword>
<evidence type="ECO:0000256" key="11">
    <source>
        <dbReference type="ARBA" id="ARBA00023237"/>
    </source>
</evidence>
<keyword evidence="8" id="KW-0406">Ion transport</keyword>
<keyword evidence="4" id="KW-0410">Iron transport</keyword>
<dbReference type="InterPro" id="IPR039426">
    <property type="entry name" value="TonB-dep_rcpt-like"/>
</dbReference>
<comment type="subcellular location">
    <subcellularLocation>
        <location evidence="1 12">Cell outer membrane</location>
        <topology evidence="1 12">Multi-pass membrane protein</topology>
    </subcellularLocation>
</comment>
<evidence type="ECO:0000256" key="12">
    <source>
        <dbReference type="PROSITE-ProRule" id="PRU01360"/>
    </source>
</evidence>
<evidence type="ECO:0000256" key="7">
    <source>
        <dbReference type="ARBA" id="ARBA00023004"/>
    </source>
</evidence>
<dbReference type="InterPro" id="IPR012910">
    <property type="entry name" value="Plug_dom"/>
</dbReference>
<keyword evidence="18" id="KW-1185">Reference proteome</keyword>
<dbReference type="AlphaFoldDB" id="A0A2S5A7R5"/>
<dbReference type="PROSITE" id="PS52016">
    <property type="entry name" value="TONB_DEPENDENT_REC_3"/>
    <property type="match status" value="1"/>
</dbReference>
<dbReference type="InterPro" id="IPR008969">
    <property type="entry name" value="CarboxyPept-like_regulatory"/>
</dbReference>
<evidence type="ECO:0000256" key="1">
    <source>
        <dbReference type="ARBA" id="ARBA00004571"/>
    </source>
</evidence>
<proteinExistence type="inferred from homology"/>
<dbReference type="GO" id="GO:0009279">
    <property type="term" value="C:cell outer membrane"/>
    <property type="evidence" value="ECO:0007669"/>
    <property type="project" value="UniProtKB-SubCell"/>
</dbReference>
<keyword evidence="3 12" id="KW-1134">Transmembrane beta strand</keyword>
<name>A0A2S5A7R5_9SPHI</name>
<evidence type="ECO:0000313" key="18">
    <source>
        <dbReference type="Proteomes" id="UP000236893"/>
    </source>
</evidence>
<sequence>MRLKLYFTILLISVFANTYAQQLIKGKIYDAITREPLSGVNVFVPNSTIGAQTNAQGNFKLSATEKVNSITVSLLGYQTVTTPVETKDLSIGLNPLTANMQEVIVTASRETQLRSQAPIAISKVSAKLLEETKPTAFYEVMNKVSGVLMVNLSNEQHSMSIRQPMTTSGYYLYMEDGIGIRPMGVFNHNALLEVNQYTVSSIEVVKGPVSSIYGPEAVGGAVNFITQRPTAVPSARVGVQFDQWGYQRLQFGAGAQIGKFGIYIGGLRSQQKGAWMTYSDYNKTSINTRLEYQLSDKTRLIGTLMYGDYYSQTSGSVDSIAFFNRNYTSTNDFTYRKSTASRSRITLEHDWTNGSKSFITLFNRFNEHGQNPSYSIKWKSGQTTATGEINSNDFTSYGIVGQHSQRFGFLNSKLITGGMFDYSPNDYSAYQVDLNAQLRPDGKSVEKYTIIKERPDIKLSDYAAKIRNAAAYLQYDFEPLKNLRFSTGLRYDLMSFTYDNFLDASAGSKEYQRFTPKVGLTYDLGHDKGLYANYSQGFAPPALTAIFRKKPNTSPAEFYYNLKPALFQNYELGAWASFLQNKVYVDVAIYQMDGQNELLNIRQPDNSYDYQSAGKTLHKGIEFSTTLKPVKELSFRLGGTYAIHRFEDFQVSNKAADQLKNLNGYDMPSSPRWVWNNELSYYPKWFKNFRSSIEWQHVSAWYQNQINMVSYSGYDLLNARVGYQWRGIEVYSNLMNLTDELYASNASRGNNTTDRTTYTAAAPRTLVFGVSYQLSKM</sequence>
<dbReference type="Proteomes" id="UP000236893">
    <property type="component" value="Unassembled WGS sequence"/>
</dbReference>
<evidence type="ECO:0000256" key="3">
    <source>
        <dbReference type="ARBA" id="ARBA00022452"/>
    </source>
</evidence>
<dbReference type="EMBL" id="PQVF01000002">
    <property type="protein sequence ID" value="POY38392.1"/>
    <property type="molecule type" value="Genomic_DNA"/>
</dbReference>
<evidence type="ECO:0000256" key="4">
    <source>
        <dbReference type="ARBA" id="ARBA00022496"/>
    </source>
</evidence>
<keyword evidence="11 12" id="KW-0998">Cell outer membrane</keyword>
<dbReference type="InterPro" id="IPR036942">
    <property type="entry name" value="Beta-barrel_TonB_sf"/>
</dbReference>
<keyword evidence="10 12" id="KW-0472">Membrane</keyword>
<dbReference type="InterPro" id="IPR037066">
    <property type="entry name" value="Plug_dom_sf"/>
</dbReference>
<dbReference type="SUPFAM" id="SSF56935">
    <property type="entry name" value="Porins"/>
    <property type="match status" value="1"/>
</dbReference>
<protein>
    <submittedName>
        <fullName evidence="17">TonB-dependent receptor</fullName>
    </submittedName>
</protein>
<feature type="chain" id="PRO_5015553564" evidence="14">
    <location>
        <begin position="21"/>
        <end position="777"/>
    </location>
</feature>
<dbReference type="GO" id="GO:0015344">
    <property type="term" value="F:siderophore uptake transmembrane transporter activity"/>
    <property type="evidence" value="ECO:0007669"/>
    <property type="project" value="TreeGrafter"/>
</dbReference>
<evidence type="ECO:0000256" key="10">
    <source>
        <dbReference type="ARBA" id="ARBA00023136"/>
    </source>
</evidence>
<dbReference type="InterPro" id="IPR000531">
    <property type="entry name" value="Beta-barrel_TonB"/>
</dbReference>
<evidence type="ECO:0000256" key="13">
    <source>
        <dbReference type="RuleBase" id="RU003357"/>
    </source>
</evidence>
<dbReference type="Pfam" id="PF13715">
    <property type="entry name" value="CarbopepD_reg_2"/>
    <property type="match status" value="1"/>
</dbReference>
<keyword evidence="17" id="KW-0675">Receptor</keyword>
<keyword evidence="2 12" id="KW-0813">Transport</keyword>
<keyword evidence="5 12" id="KW-0812">Transmembrane</keyword>
<dbReference type="Pfam" id="PF00593">
    <property type="entry name" value="TonB_dep_Rec_b-barrel"/>
    <property type="match status" value="1"/>
</dbReference>
<evidence type="ECO:0000256" key="5">
    <source>
        <dbReference type="ARBA" id="ARBA00022692"/>
    </source>
</evidence>
<evidence type="ECO:0000256" key="8">
    <source>
        <dbReference type="ARBA" id="ARBA00023065"/>
    </source>
</evidence>
<dbReference type="PANTHER" id="PTHR32552:SF68">
    <property type="entry name" value="FERRICHROME OUTER MEMBRANE TRANSPORTER_PHAGE RECEPTOR"/>
    <property type="match status" value="1"/>
</dbReference>
<comment type="caution">
    <text evidence="17">The sequence shown here is derived from an EMBL/GenBank/DDBJ whole genome shotgun (WGS) entry which is preliminary data.</text>
</comment>
<dbReference type="Pfam" id="PF07715">
    <property type="entry name" value="Plug"/>
    <property type="match status" value="1"/>
</dbReference>
<feature type="domain" description="TonB-dependent receptor plug" evidence="16">
    <location>
        <begin position="116"/>
        <end position="221"/>
    </location>
</feature>
<evidence type="ECO:0000256" key="6">
    <source>
        <dbReference type="ARBA" id="ARBA00022729"/>
    </source>
</evidence>
<evidence type="ECO:0000313" key="17">
    <source>
        <dbReference type="EMBL" id="POY38392.1"/>
    </source>
</evidence>
<keyword evidence="6 14" id="KW-0732">Signal</keyword>
<organism evidence="17 18">
    <name type="scientific">Solitalea longa</name>
    <dbReference type="NCBI Taxonomy" id="2079460"/>
    <lineage>
        <taxon>Bacteria</taxon>
        <taxon>Pseudomonadati</taxon>
        <taxon>Bacteroidota</taxon>
        <taxon>Sphingobacteriia</taxon>
        <taxon>Sphingobacteriales</taxon>
        <taxon>Sphingobacteriaceae</taxon>
        <taxon>Solitalea</taxon>
    </lineage>
</organism>
<evidence type="ECO:0000259" key="15">
    <source>
        <dbReference type="Pfam" id="PF00593"/>
    </source>
</evidence>
<evidence type="ECO:0000256" key="14">
    <source>
        <dbReference type="SAM" id="SignalP"/>
    </source>
</evidence>
<evidence type="ECO:0000256" key="9">
    <source>
        <dbReference type="ARBA" id="ARBA00023077"/>
    </source>
</evidence>
<dbReference type="RefSeq" id="WP_103787625.1">
    <property type="nucleotide sequence ID" value="NZ_PQVF01000002.1"/>
</dbReference>
<feature type="domain" description="TonB-dependent receptor-like beta-barrel" evidence="15">
    <location>
        <begin position="294"/>
        <end position="737"/>
    </location>
</feature>
<dbReference type="Gene3D" id="2.170.130.10">
    <property type="entry name" value="TonB-dependent receptor, plug domain"/>
    <property type="match status" value="1"/>
</dbReference>
<feature type="signal peptide" evidence="14">
    <location>
        <begin position="1"/>
        <end position="20"/>
    </location>
</feature>
<dbReference type="SUPFAM" id="SSF49464">
    <property type="entry name" value="Carboxypeptidase regulatory domain-like"/>
    <property type="match status" value="1"/>
</dbReference>
<comment type="similarity">
    <text evidence="12 13">Belongs to the TonB-dependent receptor family.</text>
</comment>
<evidence type="ECO:0000256" key="2">
    <source>
        <dbReference type="ARBA" id="ARBA00022448"/>
    </source>
</evidence>
<dbReference type="Gene3D" id="2.60.40.1120">
    <property type="entry name" value="Carboxypeptidase-like, regulatory domain"/>
    <property type="match status" value="1"/>
</dbReference>
<dbReference type="OrthoDB" id="9782587at2"/>
<gene>
    <name evidence="17" type="ORF">C3K47_03055</name>
</gene>
<dbReference type="Gene3D" id="2.40.170.20">
    <property type="entry name" value="TonB-dependent receptor, beta-barrel domain"/>
    <property type="match status" value="1"/>
</dbReference>
<keyword evidence="9 13" id="KW-0798">TonB box</keyword>
<evidence type="ECO:0000259" key="16">
    <source>
        <dbReference type="Pfam" id="PF07715"/>
    </source>
</evidence>
<reference evidence="17 18" key="1">
    <citation type="submission" date="2018-01" db="EMBL/GenBank/DDBJ databases">
        <authorList>
            <person name="Gaut B.S."/>
            <person name="Morton B.R."/>
            <person name="Clegg M.T."/>
            <person name="Duvall M.R."/>
        </authorList>
    </citation>
    <scope>NUCLEOTIDE SEQUENCE [LARGE SCALE GENOMIC DNA]</scope>
    <source>
        <strain evidence="17 18">HR-AV</strain>
    </source>
</reference>
<accession>A0A2S5A7R5</accession>